<dbReference type="GO" id="GO:0016747">
    <property type="term" value="F:acyltransferase activity, transferring groups other than amino-acyl groups"/>
    <property type="evidence" value="ECO:0007669"/>
    <property type="project" value="InterPro"/>
</dbReference>
<keyword evidence="3" id="KW-1185">Reference proteome</keyword>
<evidence type="ECO:0000259" key="1">
    <source>
        <dbReference type="Pfam" id="PF13302"/>
    </source>
</evidence>
<name>A0A0H2SHI6_9AGAM</name>
<dbReference type="PANTHER" id="PTHR43328">
    <property type="entry name" value="ACETYLTRANSFERASE-RELATED"/>
    <property type="match status" value="1"/>
</dbReference>
<reference evidence="2 3" key="1">
    <citation type="submission" date="2015-04" db="EMBL/GenBank/DDBJ databases">
        <title>Complete genome sequence of Schizopora paradoxa KUC8140, a cosmopolitan wood degrader in East Asia.</title>
        <authorList>
            <consortium name="DOE Joint Genome Institute"/>
            <person name="Min B."/>
            <person name="Park H."/>
            <person name="Jang Y."/>
            <person name="Kim J.-J."/>
            <person name="Kim K.H."/>
            <person name="Pangilinan J."/>
            <person name="Lipzen A."/>
            <person name="Riley R."/>
            <person name="Grigoriev I.V."/>
            <person name="Spatafora J.W."/>
            <person name="Choi I.-G."/>
        </authorList>
    </citation>
    <scope>NUCLEOTIDE SEQUENCE [LARGE SCALE GENOMIC DNA]</scope>
    <source>
        <strain evidence="2 3">KUC8140</strain>
    </source>
</reference>
<dbReference type="SUPFAM" id="SSF55729">
    <property type="entry name" value="Acyl-CoA N-acyltransferases (Nat)"/>
    <property type="match status" value="1"/>
</dbReference>
<feature type="domain" description="N-acetyltransferase" evidence="1">
    <location>
        <begin position="35"/>
        <end position="203"/>
    </location>
</feature>
<dbReference type="InterPro" id="IPR016181">
    <property type="entry name" value="Acyl_CoA_acyltransferase"/>
</dbReference>
<accession>A0A0H2SHI6</accession>
<evidence type="ECO:0000313" key="3">
    <source>
        <dbReference type="Proteomes" id="UP000053477"/>
    </source>
</evidence>
<gene>
    <name evidence="2" type="ORF">SCHPADRAFT_937850</name>
</gene>
<dbReference type="Proteomes" id="UP000053477">
    <property type="component" value="Unassembled WGS sequence"/>
</dbReference>
<dbReference type="Pfam" id="PF13302">
    <property type="entry name" value="Acetyltransf_3"/>
    <property type="match status" value="1"/>
</dbReference>
<proteinExistence type="predicted"/>
<organism evidence="2 3">
    <name type="scientific">Schizopora paradoxa</name>
    <dbReference type="NCBI Taxonomy" id="27342"/>
    <lineage>
        <taxon>Eukaryota</taxon>
        <taxon>Fungi</taxon>
        <taxon>Dikarya</taxon>
        <taxon>Basidiomycota</taxon>
        <taxon>Agaricomycotina</taxon>
        <taxon>Agaricomycetes</taxon>
        <taxon>Hymenochaetales</taxon>
        <taxon>Schizoporaceae</taxon>
        <taxon>Schizopora</taxon>
    </lineage>
</organism>
<dbReference type="InterPro" id="IPR000182">
    <property type="entry name" value="GNAT_dom"/>
</dbReference>
<dbReference type="STRING" id="27342.A0A0H2SHI6"/>
<protein>
    <recommendedName>
        <fullName evidence="1">N-acetyltransferase domain-containing protein</fullName>
    </recommendedName>
</protein>
<dbReference type="PANTHER" id="PTHR43328:SF1">
    <property type="entry name" value="N-ACETYLTRANSFERASE DOMAIN-CONTAINING PROTEIN"/>
    <property type="match status" value="1"/>
</dbReference>
<dbReference type="OrthoDB" id="630895at2759"/>
<sequence length="203" mass="22827">MPGLLEKSPRNNVLQVHPKTGEVFLRLPAPNDNIVVTPPRPSDAQDIAAIMNDERVAMKFSIPPYPYTYEHAVSYLEAETERHRNAVEENGFFSECPVQVIRERRADGEEILIGEAKFSRSKVYNVQDEEEARRLAQINYARPVGDPEIVWTFMDYLAPSHHGKGIMSAVIKTIMDWAIPNLGVGNIIAIALPTNTASIRVFE</sequence>
<dbReference type="InParanoid" id="A0A0H2SHI6"/>
<dbReference type="AlphaFoldDB" id="A0A0H2SHI6"/>
<dbReference type="Gene3D" id="3.40.630.30">
    <property type="match status" value="1"/>
</dbReference>
<dbReference type="EMBL" id="KQ085915">
    <property type="protein sequence ID" value="KLO16501.1"/>
    <property type="molecule type" value="Genomic_DNA"/>
</dbReference>
<evidence type="ECO:0000313" key="2">
    <source>
        <dbReference type="EMBL" id="KLO16501.1"/>
    </source>
</evidence>